<proteinExistence type="predicted"/>
<dbReference type="Proteomes" id="UP001208651">
    <property type="component" value="Unassembled WGS sequence"/>
</dbReference>
<dbReference type="EMBL" id="JAJVCY010000016">
    <property type="protein sequence ID" value="MCV3288832.1"/>
    <property type="molecule type" value="Genomic_DNA"/>
</dbReference>
<accession>A0AAW5RPW6</accession>
<dbReference type="AlphaFoldDB" id="A0AAW5RPW6"/>
<reference evidence="1" key="1">
    <citation type="submission" date="2022-01" db="EMBL/GenBank/DDBJ databases">
        <title>Comparison of Fish pathogen Aeromonas spp.</title>
        <authorList>
            <person name="Dubey S."/>
            <person name="Sorum H."/>
            <person name="Munangandu H.M."/>
        </authorList>
    </citation>
    <scope>NUCLEOTIDE SEQUENCE</scope>
    <source>
        <strain evidence="1">SD/21-15</strain>
    </source>
</reference>
<dbReference type="RefSeq" id="WP_263685282.1">
    <property type="nucleotide sequence ID" value="NZ_CP118993.1"/>
</dbReference>
<evidence type="ECO:0000313" key="2">
    <source>
        <dbReference type="Proteomes" id="UP001208651"/>
    </source>
</evidence>
<organism evidence="1 2">
    <name type="scientific">Aeromonas media</name>
    <dbReference type="NCBI Taxonomy" id="651"/>
    <lineage>
        <taxon>Bacteria</taxon>
        <taxon>Pseudomonadati</taxon>
        <taxon>Pseudomonadota</taxon>
        <taxon>Gammaproteobacteria</taxon>
        <taxon>Aeromonadales</taxon>
        <taxon>Aeromonadaceae</taxon>
        <taxon>Aeromonas</taxon>
    </lineage>
</organism>
<name>A0AAW5RPW6_AERME</name>
<gene>
    <name evidence="1" type="ORF">LZT28_11285</name>
</gene>
<comment type="caution">
    <text evidence="1">The sequence shown here is derived from an EMBL/GenBank/DDBJ whole genome shotgun (WGS) entry which is preliminary data.</text>
</comment>
<sequence>MPGRATAKEEALAYVAAFEMPDTRKTTLVVGFPEQHGLMMVGDKQP</sequence>
<evidence type="ECO:0000313" key="1">
    <source>
        <dbReference type="EMBL" id="MCV3288832.1"/>
    </source>
</evidence>
<protein>
    <submittedName>
        <fullName evidence="1">Uncharacterized protein</fullName>
    </submittedName>
</protein>